<feature type="domain" description="Peripheral subunit-binding (PSBD)" evidence="8">
    <location>
        <begin position="119"/>
        <end position="156"/>
    </location>
</feature>
<dbReference type="EC" id="2.3.1.-" evidence="6"/>
<dbReference type="InterPro" id="IPR000089">
    <property type="entry name" value="Biotin_lipoyl"/>
</dbReference>
<dbReference type="Pfam" id="PF00198">
    <property type="entry name" value="2-oxoacid_dh"/>
    <property type="match status" value="1"/>
</dbReference>
<dbReference type="InterPro" id="IPR001078">
    <property type="entry name" value="2-oxoacid_DH_actylTfrase"/>
</dbReference>
<dbReference type="FunFam" id="3.30.559.10:FF:000007">
    <property type="entry name" value="Dihydrolipoamide acetyltransferase component of pyruvate dehydrogenase complex"/>
    <property type="match status" value="1"/>
</dbReference>
<dbReference type="PANTHER" id="PTHR43178">
    <property type="entry name" value="DIHYDROLIPOAMIDE ACETYLTRANSFERASE COMPONENT OF PYRUVATE DEHYDROGENASE COMPLEX"/>
    <property type="match status" value="1"/>
</dbReference>
<evidence type="ECO:0000256" key="1">
    <source>
        <dbReference type="ARBA" id="ARBA00001938"/>
    </source>
</evidence>
<dbReference type="SUPFAM" id="SSF51230">
    <property type="entry name" value="Single hybrid motif"/>
    <property type="match status" value="1"/>
</dbReference>
<evidence type="ECO:0000259" key="8">
    <source>
        <dbReference type="PROSITE" id="PS51826"/>
    </source>
</evidence>
<keyword evidence="3 6" id="KW-0808">Transferase</keyword>
<dbReference type="OrthoDB" id="9805770at2"/>
<dbReference type="Pfam" id="PF02817">
    <property type="entry name" value="E3_binding"/>
    <property type="match status" value="1"/>
</dbReference>
<dbReference type="Gene3D" id="2.40.50.100">
    <property type="match status" value="1"/>
</dbReference>
<dbReference type="SUPFAM" id="SSF47005">
    <property type="entry name" value="Peripheral subunit-binding domain of 2-oxo acid dehydrogenase complex"/>
    <property type="match status" value="1"/>
</dbReference>
<dbReference type="InterPro" id="IPR011053">
    <property type="entry name" value="Single_hybrid_motif"/>
</dbReference>
<evidence type="ECO:0000256" key="2">
    <source>
        <dbReference type="ARBA" id="ARBA00007317"/>
    </source>
</evidence>
<organism evidence="9 10">
    <name type="scientific">Scopulibacillus darangshiensis</name>
    <dbReference type="NCBI Taxonomy" id="442528"/>
    <lineage>
        <taxon>Bacteria</taxon>
        <taxon>Bacillati</taxon>
        <taxon>Bacillota</taxon>
        <taxon>Bacilli</taxon>
        <taxon>Bacillales</taxon>
        <taxon>Sporolactobacillaceae</taxon>
        <taxon>Scopulibacillus</taxon>
    </lineage>
</organism>
<dbReference type="PROSITE" id="PS51826">
    <property type="entry name" value="PSBD"/>
    <property type="match status" value="1"/>
</dbReference>
<gene>
    <name evidence="9" type="ORF">EV207_11137</name>
</gene>
<dbReference type="AlphaFoldDB" id="A0A4R2P3P1"/>
<evidence type="ECO:0000256" key="5">
    <source>
        <dbReference type="ARBA" id="ARBA00023315"/>
    </source>
</evidence>
<dbReference type="Proteomes" id="UP000295416">
    <property type="component" value="Unassembled WGS sequence"/>
</dbReference>
<accession>A0A4R2P3P1</accession>
<dbReference type="Gene3D" id="3.30.559.10">
    <property type="entry name" value="Chloramphenicol acetyltransferase-like domain"/>
    <property type="match status" value="1"/>
</dbReference>
<sequence>MVDVKLHDIGEGMTEGEVIHLFVKIGDHVAIDQPLVEVQTDKMTAELPSPAAGTVQDILVGQGDVIEVGATMVIIDNGKSETIKNVKREASIQKVSSSTNDSMAENVAISRSNGPRRILAAPHTRKLARTMQVNIENIEGTGRLGRITDEDVERHASGISVLSESAASTASVEEPVTHSDESGYDDIPFIGRRRAIAKKMAQSLYTIPHVTHFDEADVTDLLKLKATLKELDADFTKGYNVSLAAFFIKAIAIALKDFPIFNARLDEERQVVRMEKAVHMGLATDTEEGLIVPVIKHVERKSLLAIHKEMKDLIKKAQQNQLKRDEMTGSTFTISNVGPLGSTGATPIINYPEVGLMAFHKTKKMPVVNDKDDIVIRSMMNLSMSFDHRVADGGKAVAFTNRIIELLQHPEIMMLDLK</sequence>
<evidence type="ECO:0000256" key="4">
    <source>
        <dbReference type="ARBA" id="ARBA00022823"/>
    </source>
</evidence>
<keyword evidence="4 6" id="KW-0450">Lipoyl</keyword>
<name>A0A4R2P3P1_9BACL</name>
<keyword evidence="5 6" id="KW-0012">Acyltransferase</keyword>
<dbReference type="InterPro" id="IPR036625">
    <property type="entry name" value="E3-bd_dom_sf"/>
</dbReference>
<protein>
    <recommendedName>
        <fullName evidence="6">Dihydrolipoamide acetyltransferase component of pyruvate dehydrogenase complex</fullName>
        <ecNumber evidence="6">2.3.1.-</ecNumber>
    </recommendedName>
</protein>
<dbReference type="PROSITE" id="PS50968">
    <property type="entry name" value="BIOTINYL_LIPOYL"/>
    <property type="match status" value="1"/>
</dbReference>
<dbReference type="GO" id="GO:0005737">
    <property type="term" value="C:cytoplasm"/>
    <property type="evidence" value="ECO:0007669"/>
    <property type="project" value="TreeGrafter"/>
</dbReference>
<reference evidence="9 10" key="1">
    <citation type="submission" date="2019-03" db="EMBL/GenBank/DDBJ databases">
        <title>Genomic Encyclopedia of Type Strains, Phase IV (KMG-IV): sequencing the most valuable type-strain genomes for metagenomic binning, comparative biology and taxonomic classification.</title>
        <authorList>
            <person name="Goeker M."/>
        </authorList>
    </citation>
    <scope>NUCLEOTIDE SEQUENCE [LARGE SCALE GENOMIC DNA]</scope>
    <source>
        <strain evidence="9 10">DSM 19377</strain>
    </source>
</reference>
<dbReference type="RefSeq" id="WP_132745894.1">
    <property type="nucleotide sequence ID" value="NZ_SLXK01000011.1"/>
</dbReference>
<dbReference type="PANTHER" id="PTHR43178:SF5">
    <property type="entry name" value="LIPOAMIDE ACYLTRANSFERASE COMPONENT OF BRANCHED-CHAIN ALPHA-KETO ACID DEHYDROGENASE COMPLEX, MITOCHONDRIAL"/>
    <property type="match status" value="1"/>
</dbReference>
<dbReference type="InterPro" id="IPR023213">
    <property type="entry name" value="CAT-like_dom_sf"/>
</dbReference>
<proteinExistence type="inferred from homology"/>
<dbReference type="InterPro" id="IPR050743">
    <property type="entry name" value="2-oxoacid_DH_E2_comp"/>
</dbReference>
<comment type="caution">
    <text evidence="9">The sequence shown here is derived from an EMBL/GenBank/DDBJ whole genome shotgun (WGS) entry which is preliminary data.</text>
</comment>
<dbReference type="SUPFAM" id="SSF52777">
    <property type="entry name" value="CoA-dependent acyltransferases"/>
    <property type="match status" value="1"/>
</dbReference>
<dbReference type="GO" id="GO:0031405">
    <property type="term" value="F:lipoic acid binding"/>
    <property type="evidence" value="ECO:0007669"/>
    <property type="project" value="TreeGrafter"/>
</dbReference>
<dbReference type="Gene3D" id="4.10.320.10">
    <property type="entry name" value="E3-binding domain"/>
    <property type="match status" value="1"/>
</dbReference>
<evidence type="ECO:0000256" key="3">
    <source>
        <dbReference type="ARBA" id="ARBA00022679"/>
    </source>
</evidence>
<dbReference type="CDD" id="cd06849">
    <property type="entry name" value="lipoyl_domain"/>
    <property type="match status" value="1"/>
</dbReference>
<evidence type="ECO:0000256" key="6">
    <source>
        <dbReference type="RuleBase" id="RU003423"/>
    </source>
</evidence>
<keyword evidence="9" id="KW-0670">Pyruvate</keyword>
<comment type="cofactor">
    <cofactor evidence="1 6">
        <name>(R)-lipoate</name>
        <dbReference type="ChEBI" id="CHEBI:83088"/>
    </cofactor>
</comment>
<evidence type="ECO:0000313" key="9">
    <source>
        <dbReference type="EMBL" id="TCP29237.1"/>
    </source>
</evidence>
<evidence type="ECO:0000313" key="10">
    <source>
        <dbReference type="Proteomes" id="UP000295416"/>
    </source>
</evidence>
<feature type="domain" description="Lipoyl-binding" evidence="7">
    <location>
        <begin position="1"/>
        <end position="76"/>
    </location>
</feature>
<comment type="similarity">
    <text evidence="2 6">Belongs to the 2-oxoacid dehydrogenase family.</text>
</comment>
<dbReference type="InterPro" id="IPR004167">
    <property type="entry name" value="PSBD"/>
</dbReference>
<keyword evidence="10" id="KW-1185">Reference proteome</keyword>
<dbReference type="EMBL" id="SLXK01000011">
    <property type="protein sequence ID" value="TCP29237.1"/>
    <property type="molecule type" value="Genomic_DNA"/>
</dbReference>
<evidence type="ECO:0000259" key="7">
    <source>
        <dbReference type="PROSITE" id="PS50968"/>
    </source>
</evidence>
<dbReference type="GO" id="GO:0016407">
    <property type="term" value="F:acetyltransferase activity"/>
    <property type="evidence" value="ECO:0007669"/>
    <property type="project" value="TreeGrafter"/>
</dbReference>
<dbReference type="Pfam" id="PF00364">
    <property type="entry name" value="Biotin_lipoyl"/>
    <property type="match status" value="1"/>
</dbReference>